<dbReference type="FunFam" id="3.40.50.10140:FF:000007">
    <property type="entry name" value="Disease resistance protein (TIR-NBS-LRR class)"/>
    <property type="match status" value="1"/>
</dbReference>
<dbReference type="Gene3D" id="3.80.10.10">
    <property type="entry name" value="Ribonuclease Inhibitor"/>
    <property type="match status" value="2"/>
</dbReference>
<dbReference type="EC" id="3.2.2.6" evidence="1"/>
<dbReference type="InterPro" id="IPR032675">
    <property type="entry name" value="LRR_dom_sf"/>
</dbReference>
<gene>
    <name evidence="10" type="ORF">RGQ29_018653</name>
</gene>
<dbReference type="InterPro" id="IPR045344">
    <property type="entry name" value="C-JID"/>
</dbReference>
<keyword evidence="2" id="KW-0433">Leucine-rich repeat</keyword>
<keyword evidence="11" id="KW-1185">Reference proteome</keyword>
<evidence type="ECO:0000256" key="3">
    <source>
        <dbReference type="ARBA" id="ARBA00022737"/>
    </source>
</evidence>
<dbReference type="Pfam" id="PF20160">
    <property type="entry name" value="C-JID"/>
    <property type="match status" value="1"/>
</dbReference>
<evidence type="ECO:0000256" key="4">
    <source>
        <dbReference type="ARBA" id="ARBA00022801"/>
    </source>
</evidence>
<dbReference type="Proteomes" id="UP001324115">
    <property type="component" value="Unassembled WGS sequence"/>
</dbReference>
<dbReference type="Pfam" id="PF00931">
    <property type="entry name" value="NB-ARC"/>
    <property type="match status" value="1"/>
</dbReference>
<comment type="caution">
    <text evidence="10">The sequence shown here is derived from an EMBL/GenBank/DDBJ whole genome shotgun (WGS) entry which is preliminary data.</text>
</comment>
<evidence type="ECO:0000256" key="5">
    <source>
        <dbReference type="ARBA" id="ARBA00022821"/>
    </source>
</evidence>
<dbReference type="PROSITE" id="PS51450">
    <property type="entry name" value="LRR"/>
    <property type="match status" value="1"/>
</dbReference>
<dbReference type="Gene3D" id="3.40.50.300">
    <property type="entry name" value="P-loop containing nucleotide triphosphate hydrolases"/>
    <property type="match status" value="1"/>
</dbReference>
<keyword evidence="3" id="KW-0677">Repeat</keyword>
<dbReference type="InterPro" id="IPR036390">
    <property type="entry name" value="WH_DNA-bd_sf"/>
</dbReference>
<dbReference type="EMBL" id="JAXUIC010000004">
    <property type="protein sequence ID" value="KAK4595001.1"/>
    <property type="molecule type" value="Genomic_DNA"/>
</dbReference>
<dbReference type="Pfam" id="PF00560">
    <property type="entry name" value="LRR_1"/>
    <property type="match status" value="1"/>
</dbReference>
<dbReference type="PROSITE" id="PS50104">
    <property type="entry name" value="TIR"/>
    <property type="match status" value="1"/>
</dbReference>
<dbReference type="SUPFAM" id="SSF52200">
    <property type="entry name" value="Toll/Interleukin receptor TIR domain"/>
    <property type="match status" value="1"/>
</dbReference>
<protein>
    <recommendedName>
        <fullName evidence="1">ADP-ribosyl cyclase/cyclic ADP-ribose hydrolase</fullName>
        <ecNumber evidence="1">3.2.2.6</ecNumber>
    </recommendedName>
</protein>
<accession>A0AAN7J244</accession>
<dbReference type="InterPro" id="IPR042197">
    <property type="entry name" value="Apaf_helical"/>
</dbReference>
<evidence type="ECO:0000256" key="2">
    <source>
        <dbReference type="ARBA" id="ARBA00022614"/>
    </source>
</evidence>
<organism evidence="10 11">
    <name type="scientific">Quercus rubra</name>
    <name type="common">Northern red oak</name>
    <name type="synonym">Quercus borealis</name>
    <dbReference type="NCBI Taxonomy" id="3512"/>
    <lineage>
        <taxon>Eukaryota</taxon>
        <taxon>Viridiplantae</taxon>
        <taxon>Streptophyta</taxon>
        <taxon>Embryophyta</taxon>
        <taxon>Tracheophyta</taxon>
        <taxon>Spermatophyta</taxon>
        <taxon>Magnoliopsida</taxon>
        <taxon>eudicotyledons</taxon>
        <taxon>Gunneridae</taxon>
        <taxon>Pentapetalae</taxon>
        <taxon>rosids</taxon>
        <taxon>fabids</taxon>
        <taxon>Fagales</taxon>
        <taxon>Fagaceae</taxon>
        <taxon>Quercus</taxon>
    </lineage>
</organism>
<keyword evidence="6" id="KW-0520">NAD</keyword>
<dbReference type="InterPro" id="IPR035897">
    <property type="entry name" value="Toll_tir_struct_dom_sf"/>
</dbReference>
<dbReference type="InterPro" id="IPR002182">
    <property type="entry name" value="NB-ARC"/>
</dbReference>
<dbReference type="GO" id="GO:0007165">
    <property type="term" value="P:signal transduction"/>
    <property type="evidence" value="ECO:0007669"/>
    <property type="project" value="InterPro"/>
</dbReference>
<dbReference type="SUPFAM" id="SSF46785">
    <property type="entry name" value="Winged helix' DNA-binding domain"/>
    <property type="match status" value="1"/>
</dbReference>
<dbReference type="PANTHER" id="PTHR11017">
    <property type="entry name" value="LEUCINE-RICH REPEAT-CONTAINING PROTEIN"/>
    <property type="match status" value="1"/>
</dbReference>
<dbReference type="Gene3D" id="3.40.50.10140">
    <property type="entry name" value="Toll/interleukin-1 receptor homology (TIR) domain"/>
    <property type="match status" value="1"/>
</dbReference>
<keyword evidence="5" id="KW-0611">Plant defense</keyword>
<dbReference type="AlphaFoldDB" id="A0AAN7J244"/>
<reference evidence="10 11" key="1">
    <citation type="journal article" date="2023" name="G3 (Bethesda)">
        <title>A haplotype-resolved chromosome-scale genome for Quercus rubra L. provides insights into the genetics of adaptive traits for red oak species.</title>
        <authorList>
            <person name="Kapoor B."/>
            <person name="Jenkins J."/>
            <person name="Schmutz J."/>
            <person name="Zhebentyayeva T."/>
            <person name="Kuelheim C."/>
            <person name="Coggeshall M."/>
            <person name="Heim C."/>
            <person name="Lasky J.R."/>
            <person name="Leites L."/>
            <person name="Islam-Faridi N."/>
            <person name="Romero-Severson J."/>
            <person name="DeLeo V.L."/>
            <person name="Lucas S.M."/>
            <person name="Lazic D."/>
            <person name="Gailing O."/>
            <person name="Carlson J."/>
            <person name="Staton M."/>
        </authorList>
    </citation>
    <scope>NUCLEOTIDE SEQUENCE [LARGE SCALE GENOMIC DNA]</scope>
    <source>
        <strain evidence="10">Pseudo-F2</strain>
    </source>
</reference>
<evidence type="ECO:0000256" key="8">
    <source>
        <dbReference type="SAM" id="MobiDB-lite"/>
    </source>
</evidence>
<dbReference type="Pfam" id="PF23282">
    <property type="entry name" value="WHD_ROQ1"/>
    <property type="match status" value="1"/>
</dbReference>
<proteinExistence type="predicted"/>
<evidence type="ECO:0000313" key="10">
    <source>
        <dbReference type="EMBL" id="KAK4595000.1"/>
    </source>
</evidence>
<evidence type="ECO:0000259" key="9">
    <source>
        <dbReference type="PROSITE" id="PS50104"/>
    </source>
</evidence>
<dbReference type="InterPro" id="IPR000157">
    <property type="entry name" value="TIR_dom"/>
</dbReference>
<dbReference type="InterPro" id="IPR003591">
    <property type="entry name" value="Leu-rich_rpt_typical-subtyp"/>
</dbReference>
<feature type="region of interest" description="Disordered" evidence="8">
    <location>
        <begin position="1110"/>
        <end position="1136"/>
    </location>
</feature>
<name>A0AAN7J244_QUERU</name>
<dbReference type="GO" id="GO:0061809">
    <property type="term" value="F:NAD+ nucleosidase activity, cyclic ADP-ribose generating"/>
    <property type="evidence" value="ECO:0007669"/>
    <property type="project" value="UniProtKB-EC"/>
</dbReference>
<evidence type="ECO:0000256" key="6">
    <source>
        <dbReference type="ARBA" id="ARBA00023027"/>
    </source>
</evidence>
<dbReference type="SMART" id="SM00255">
    <property type="entry name" value="TIR"/>
    <property type="match status" value="1"/>
</dbReference>
<dbReference type="InterPro" id="IPR027417">
    <property type="entry name" value="P-loop_NTPase"/>
</dbReference>
<dbReference type="PRINTS" id="PR00364">
    <property type="entry name" value="DISEASERSIST"/>
</dbReference>
<evidence type="ECO:0000313" key="11">
    <source>
        <dbReference type="Proteomes" id="UP001324115"/>
    </source>
</evidence>
<sequence>MDTRNQWKYHVFLSFRGEDTRKSFTDHLFATLKQKGIFAFRDDKKLEKGKPISPELSKAIEESLFAIVVLSKNYASSTWCLDELVKIMECRKKMGLIVLPIFYDVDPSVVRKQTGTYAQAFDEHEIRFQENIEKVHTWRVALKDVANLSGWSLKDWPESEFIQVVVKMISLKLSNAFPRDTKDLVGVDSQVKELMSLLAIGSNDVRIIGVWGMGGIGKTTLAKAVFWKVFSEFEGGCFITNIREVYDKSGLLPLQQKLICDILMEENVNIRDVDEGVLMIKNRLCHKRVLLVLDDVNQFKQLEKLVGEPNWFGQGSRVIITTREEHLLIRHKVYEIYEARELDDDDALRLFSLKAFNKDHPIKDYLEMSKHFVNYAKGIPLAIDVLGSFLYNRRKVEWESVLDKLKLHPEKDIMKILQISFDGLGETEKEIFLHIACFFNMKDKDYVVEVLDCLGLFPKIGLRVLIEKSLLKHCENTFWMHELLQIMGQDIVHQEPRKWSKLWLYKDIHNVLQKNMECEAIEGLVLELGNQHISKEAQWNLEAFSNMRNLKLLIIHGVPFLHGPKHLSNDLRYLDWSEYPSKSLPSSFQPDELVKLLMCHSKIEVLWEGIKHFDNLKSIKLNDSINLIATPDFSGVPNLEKLMLEGCINLLEVHPSIAVHKKLTLLNLKGCKNLNCFPSKIEIESLEILILSGCSKIKRIPEFMGNIERLQILHLDGTSITDVPSSIKHLINLAGLKILNPIGSQKKEKEKQMILYPLRDPKKYVLPEKALSGLWSLTVLDLSDCHLQSIPSMLGCLSSLDSLYLAGNYFECLPESIIQLSKLKTIDLNDCMRLRSLPQLPSSTSFVGAADCNSLETLPNRFILDKLRQPPLYLFNCFKLAGNQGWSDMFFRMLSGDTQRIYEEPEIHSVATLSIVIPGSEIPRWFKHQNVGRMLIAQVIHLKENVNIQVPSHLSNKWMGMAVCGVFSCHLLHSRKNCSMELCFPHCHIEVNKHVSVQESAIFSYKFARIGSHHLWLLYFHPECFDENARAILSQIEENKIIQMEVRFEDCDNPCLEVKKCGFRMIYEQDIEDIREMMASHSKSCSISPYEGSDAQHDFDNSMVVKEGSKINNYNGAGPSGEGSSNDAPHSKRIQR</sequence>
<dbReference type="EMBL" id="JAXUIC010000004">
    <property type="protein sequence ID" value="KAK4594998.1"/>
    <property type="molecule type" value="Genomic_DNA"/>
</dbReference>
<dbReference type="Pfam" id="PF01582">
    <property type="entry name" value="TIR"/>
    <property type="match status" value="1"/>
</dbReference>
<evidence type="ECO:0000256" key="7">
    <source>
        <dbReference type="ARBA" id="ARBA00047304"/>
    </source>
</evidence>
<evidence type="ECO:0000256" key="1">
    <source>
        <dbReference type="ARBA" id="ARBA00011982"/>
    </source>
</evidence>
<dbReference type="EMBL" id="JAXUIC010000004">
    <property type="protein sequence ID" value="KAK4594999.1"/>
    <property type="molecule type" value="Genomic_DNA"/>
</dbReference>
<dbReference type="InterPro" id="IPR058192">
    <property type="entry name" value="WHD_ROQ1-like"/>
</dbReference>
<dbReference type="SMART" id="SM00369">
    <property type="entry name" value="LRR_TYP"/>
    <property type="match status" value="3"/>
</dbReference>
<dbReference type="InterPro" id="IPR044974">
    <property type="entry name" value="Disease_R_plants"/>
</dbReference>
<dbReference type="GO" id="GO:0043531">
    <property type="term" value="F:ADP binding"/>
    <property type="evidence" value="ECO:0007669"/>
    <property type="project" value="InterPro"/>
</dbReference>
<dbReference type="SUPFAM" id="SSF52540">
    <property type="entry name" value="P-loop containing nucleoside triphosphate hydrolases"/>
    <property type="match status" value="1"/>
</dbReference>
<keyword evidence="4" id="KW-0378">Hydrolase</keyword>
<dbReference type="Gene3D" id="1.10.8.430">
    <property type="entry name" value="Helical domain of apoptotic protease-activating factors"/>
    <property type="match status" value="1"/>
</dbReference>
<dbReference type="GO" id="GO:0006952">
    <property type="term" value="P:defense response"/>
    <property type="evidence" value="ECO:0007669"/>
    <property type="project" value="UniProtKB-KW"/>
</dbReference>
<dbReference type="SUPFAM" id="SSF52058">
    <property type="entry name" value="L domain-like"/>
    <property type="match status" value="1"/>
</dbReference>
<dbReference type="EMBL" id="JAXUIC010000004">
    <property type="protein sequence ID" value="KAK4595000.1"/>
    <property type="molecule type" value="Genomic_DNA"/>
</dbReference>
<dbReference type="PANTHER" id="PTHR11017:SF559">
    <property type="entry name" value="DISEASE RESISTANCE PROTEIN CHL1"/>
    <property type="match status" value="1"/>
</dbReference>
<comment type="catalytic activity">
    <reaction evidence="7">
        <text>NAD(+) + H2O = ADP-D-ribose + nicotinamide + H(+)</text>
        <dbReference type="Rhea" id="RHEA:16301"/>
        <dbReference type="ChEBI" id="CHEBI:15377"/>
        <dbReference type="ChEBI" id="CHEBI:15378"/>
        <dbReference type="ChEBI" id="CHEBI:17154"/>
        <dbReference type="ChEBI" id="CHEBI:57540"/>
        <dbReference type="ChEBI" id="CHEBI:57967"/>
        <dbReference type="EC" id="3.2.2.6"/>
    </reaction>
    <physiologicalReaction direction="left-to-right" evidence="7">
        <dbReference type="Rhea" id="RHEA:16302"/>
    </physiologicalReaction>
</comment>
<dbReference type="InterPro" id="IPR001611">
    <property type="entry name" value="Leu-rich_rpt"/>
</dbReference>
<feature type="domain" description="TIR" evidence="9">
    <location>
        <begin position="7"/>
        <end position="173"/>
    </location>
</feature>